<evidence type="ECO:0000313" key="4">
    <source>
        <dbReference type="Proteomes" id="UP000887565"/>
    </source>
</evidence>
<protein>
    <submittedName>
        <fullName evidence="5">Choline/carnitine acyltransferase domain-containing protein</fullName>
    </submittedName>
</protein>
<dbReference type="AlphaFoldDB" id="A0A915JVF9"/>
<sequence length="325" mass="37389">MIACSTRSLRLFLKNELLVFPNVGAFFPKRQNFQSCDESKLWIKLPKPPVPELSQTLRKYLEYAQVITTSEIDFNKTKQFVKDFAKNEGPIMQHKLLEMSTEDNNWRVYAFVIDTVVQGELQPREKIAECVFNVLSKSKNYPDHYIALLTAVHRNKGAIAWKQLLLDKVNRESLYKIETSSFVICLDDNVDDLDLPPESPGSPGCCFDAAQISQKLQKHFEHRVGQMLHGDGVTKHTANRWFDKTLQFILDRHGHMGFNYEHSVAEGIVIINLAEHVCKYVCKYLNSNDHLRKSLVATKNAELLSWNISNDVKTMIQECKVEVDK</sequence>
<keyword evidence="4" id="KW-1185">Reference proteome</keyword>
<reference evidence="5" key="1">
    <citation type="submission" date="2022-11" db="UniProtKB">
        <authorList>
            <consortium name="WormBaseParasite"/>
        </authorList>
    </citation>
    <scope>IDENTIFICATION</scope>
</reference>
<dbReference type="WBParaSite" id="nRc.2.0.1.t30385-RA">
    <property type="protein sequence ID" value="nRc.2.0.1.t30385-RA"/>
    <property type="gene ID" value="nRc.2.0.1.g30385"/>
</dbReference>
<dbReference type="InterPro" id="IPR042231">
    <property type="entry name" value="Cho/carn_acyl_trans_2"/>
</dbReference>
<proteinExistence type="predicted"/>
<dbReference type="PANTHER" id="PTHR22589:SF14">
    <property type="entry name" value="CHOLINE O-ACETYLTRANSFERASE"/>
    <property type="match status" value="1"/>
</dbReference>
<keyword evidence="1" id="KW-0808">Transferase</keyword>
<dbReference type="Pfam" id="PF00755">
    <property type="entry name" value="Carn_acyltransf"/>
    <property type="match status" value="2"/>
</dbReference>
<dbReference type="PANTHER" id="PTHR22589">
    <property type="entry name" value="CARNITINE O-ACYLTRANSFERASE"/>
    <property type="match status" value="1"/>
</dbReference>
<keyword evidence="1" id="KW-0012">Acyltransferase</keyword>
<accession>A0A915JVF9</accession>
<dbReference type="GO" id="GO:0016746">
    <property type="term" value="F:acyltransferase activity"/>
    <property type="evidence" value="ECO:0007669"/>
    <property type="project" value="UniProtKB-KW"/>
</dbReference>
<dbReference type="Gene3D" id="3.30.559.70">
    <property type="entry name" value="Choline/Carnitine o-acyltransferase, domain 2"/>
    <property type="match status" value="1"/>
</dbReference>
<dbReference type="InterPro" id="IPR000542">
    <property type="entry name" value="Carn_acyl_trans"/>
</dbReference>
<dbReference type="Proteomes" id="UP000887565">
    <property type="component" value="Unplaced"/>
</dbReference>
<evidence type="ECO:0000256" key="2">
    <source>
        <dbReference type="PIRSR" id="PIRSR600542-1"/>
    </source>
</evidence>
<dbReference type="PROSITE" id="PS00439">
    <property type="entry name" value="ACYLTRANSF_C_1"/>
    <property type="match status" value="1"/>
</dbReference>
<feature type="domain" description="Choline/carnitine acyltransferase" evidence="3">
    <location>
        <begin position="49"/>
        <end position="106"/>
    </location>
</feature>
<organism evidence="4 5">
    <name type="scientific">Romanomermis culicivorax</name>
    <name type="common">Nematode worm</name>
    <dbReference type="NCBI Taxonomy" id="13658"/>
    <lineage>
        <taxon>Eukaryota</taxon>
        <taxon>Metazoa</taxon>
        <taxon>Ecdysozoa</taxon>
        <taxon>Nematoda</taxon>
        <taxon>Enoplea</taxon>
        <taxon>Dorylaimia</taxon>
        <taxon>Mermithida</taxon>
        <taxon>Mermithoidea</taxon>
        <taxon>Mermithidae</taxon>
        <taxon>Romanomermis</taxon>
    </lineage>
</organism>
<feature type="domain" description="Choline/carnitine acyltransferase" evidence="3">
    <location>
        <begin position="110"/>
        <end position="324"/>
    </location>
</feature>
<evidence type="ECO:0000313" key="5">
    <source>
        <dbReference type="WBParaSite" id="nRc.2.0.1.t30385-RA"/>
    </source>
</evidence>
<name>A0A915JVF9_ROMCU</name>
<feature type="active site" description="Proton acceptor" evidence="2">
    <location>
        <position position="262"/>
    </location>
</feature>
<evidence type="ECO:0000256" key="1">
    <source>
        <dbReference type="ARBA" id="ARBA00023315"/>
    </source>
</evidence>
<dbReference type="SUPFAM" id="SSF52777">
    <property type="entry name" value="CoA-dependent acyltransferases"/>
    <property type="match status" value="2"/>
</dbReference>
<evidence type="ECO:0000259" key="3">
    <source>
        <dbReference type="Pfam" id="PF00755"/>
    </source>
</evidence>
<dbReference type="InterPro" id="IPR039551">
    <property type="entry name" value="Cho/carn_acyl_trans"/>
</dbReference>